<dbReference type="EMBL" id="LDZY01000001">
    <property type="protein sequence ID" value="KLU67787.1"/>
    <property type="molecule type" value="Genomic_DNA"/>
</dbReference>
<name>A0A0J1FWV3_9FIRM</name>
<evidence type="ECO:0000313" key="2">
    <source>
        <dbReference type="Proteomes" id="UP000036356"/>
    </source>
</evidence>
<comment type="caution">
    <text evidence="1">The sequence shown here is derived from an EMBL/GenBank/DDBJ whole genome shotgun (WGS) entry which is preliminary data.</text>
</comment>
<dbReference type="AlphaFoldDB" id="A0A0J1FWV3"/>
<evidence type="ECO:0000313" key="1">
    <source>
        <dbReference type="EMBL" id="KLU67787.1"/>
    </source>
</evidence>
<proteinExistence type="predicted"/>
<dbReference type="PATRIC" id="fig|476652.3.peg.190"/>
<reference evidence="1 2" key="1">
    <citation type="submission" date="2015-06" db="EMBL/GenBank/DDBJ databases">
        <title>Draft genome of the moderately acidophilic sulfate reducer Candidatus Desulfosporosinus acididurans strain M1.</title>
        <authorList>
            <person name="Poehlein A."/>
            <person name="Petzsch P."/>
            <person name="Johnson B.D."/>
            <person name="Schloemann M."/>
            <person name="Daniel R."/>
            <person name="Muehling M."/>
        </authorList>
    </citation>
    <scope>NUCLEOTIDE SEQUENCE [LARGE SCALE GENOMIC DNA]</scope>
    <source>
        <strain evidence="1 2">M1</strain>
    </source>
</reference>
<dbReference type="STRING" id="476652.DEAC_c01930"/>
<dbReference type="RefSeq" id="WP_047808153.1">
    <property type="nucleotide sequence ID" value="NZ_LDZY01000001.1"/>
</dbReference>
<gene>
    <name evidence="1" type="ORF">DEAC_c01930</name>
</gene>
<keyword evidence="2" id="KW-1185">Reference proteome</keyword>
<organism evidence="1 2">
    <name type="scientific">Desulfosporosinus acididurans</name>
    <dbReference type="NCBI Taxonomy" id="476652"/>
    <lineage>
        <taxon>Bacteria</taxon>
        <taxon>Bacillati</taxon>
        <taxon>Bacillota</taxon>
        <taxon>Clostridia</taxon>
        <taxon>Eubacteriales</taxon>
        <taxon>Desulfitobacteriaceae</taxon>
        <taxon>Desulfosporosinus</taxon>
    </lineage>
</organism>
<dbReference type="Proteomes" id="UP000036356">
    <property type="component" value="Unassembled WGS sequence"/>
</dbReference>
<protein>
    <submittedName>
        <fullName evidence="1">Uncharacterized protein</fullName>
    </submittedName>
</protein>
<sequence>MQLNEMETKKLLDQGMLTRSIIENETAMKKCLMYHEMAKDPAVKGFFKEQAKGLEDVIGYFKKGLNEIQ</sequence>
<accession>A0A0J1FWV3</accession>